<accession>A0A176VDE6</accession>
<organism evidence="1 2">
    <name type="scientific">Marchantia polymorpha subsp. ruderalis</name>
    <dbReference type="NCBI Taxonomy" id="1480154"/>
    <lineage>
        <taxon>Eukaryota</taxon>
        <taxon>Viridiplantae</taxon>
        <taxon>Streptophyta</taxon>
        <taxon>Embryophyta</taxon>
        <taxon>Marchantiophyta</taxon>
        <taxon>Marchantiopsida</taxon>
        <taxon>Marchantiidae</taxon>
        <taxon>Marchantiales</taxon>
        <taxon>Marchantiaceae</taxon>
        <taxon>Marchantia</taxon>
    </lineage>
</organism>
<proteinExistence type="predicted"/>
<comment type="caution">
    <text evidence="1">The sequence shown here is derived from an EMBL/GenBank/DDBJ whole genome shotgun (WGS) entry which is preliminary data.</text>
</comment>
<reference evidence="1" key="1">
    <citation type="submission" date="2016-03" db="EMBL/GenBank/DDBJ databases">
        <title>Mechanisms controlling the formation of the plant cell surface in tip-growing cells are functionally conserved among land plants.</title>
        <authorList>
            <person name="Honkanen S."/>
            <person name="Jones V.A."/>
            <person name="Morieri G."/>
            <person name="Champion C."/>
            <person name="Hetherington A.J."/>
            <person name="Kelly S."/>
            <person name="Saint-Marcoux D."/>
            <person name="Proust H."/>
            <person name="Prescott H."/>
            <person name="Dolan L."/>
        </authorList>
    </citation>
    <scope>NUCLEOTIDE SEQUENCE [LARGE SCALE GENOMIC DNA]</scope>
    <source>
        <tissue evidence="1">Whole gametophyte</tissue>
    </source>
</reference>
<dbReference type="Proteomes" id="UP000077202">
    <property type="component" value="Unassembled WGS sequence"/>
</dbReference>
<gene>
    <name evidence="1" type="ORF">AXG93_1976s1550</name>
</gene>
<evidence type="ECO:0000313" key="1">
    <source>
        <dbReference type="EMBL" id="OAE18948.1"/>
    </source>
</evidence>
<dbReference type="AlphaFoldDB" id="A0A176VDE6"/>
<sequence>MRQAFVASAIGGSAFTARAFGPSAFGGGEMAEGYTSAATPSSLVPSSLVHSAEKRAAIGKNSMAKSVPLRMVPLRVPQIRLRAFQDELTAVKLDFLLWGWNWVCPAMVREWLREKDWNSRVYQSHPERWQISDWEQVLGRCAGPEGDLLFDIESVQLSKEEELTFDRRSRKNRYKIRDYVDRKRRNVAVAILQILHPHSTSYMSS</sequence>
<protein>
    <submittedName>
        <fullName evidence="1">Uncharacterized protein</fullName>
    </submittedName>
</protein>
<dbReference type="EMBL" id="LVLJ01003973">
    <property type="protein sequence ID" value="OAE18948.1"/>
    <property type="molecule type" value="Genomic_DNA"/>
</dbReference>
<name>A0A176VDE6_MARPO</name>
<keyword evidence="2" id="KW-1185">Reference proteome</keyword>
<evidence type="ECO:0000313" key="2">
    <source>
        <dbReference type="Proteomes" id="UP000077202"/>
    </source>
</evidence>